<evidence type="ECO:0000313" key="1">
    <source>
        <dbReference type="EMBL" id="CAD5109610.1"/>
    </source>
</evidence>
<gene>
    <name evidence="1" type="ORF">PSEWESI4_03916</name>
</gene>
<dbReference type="Proteomes" id="UP000583387">
    <property type="component" value="Unassembled WGS sequence"/>
</dbReference>
<dbReference type="AlphaFoldDB" id="A0A7U7ESU8"/>
<accession>A0A7U7ESU8</accession>
<dbReference type="NCBIfam" id="NF040717">
    <property type="entry name" value="BcsR_only"/>
    <property type="match status" value="1"/>
</dbReference>
<proteinExistence type="predicted"/>
<dbReference type="EMBL" id="CAJFCI010000076">
    <property type="protein sequence ID" value="CAD5109610.1"/>
    <property type="molecule type" value="Genomic_DNA"/>
</dbReference>
<evidence type="ECO:0008006" key="3">
    <source>
        <dbReference type="Google" id="ProtNLM"/>
    </source>
</evidence>
<organism evidence="1 2">
    <name type="scientific">Zestomonas carbonaria</name>
    <dbReference type="NCBI Taxonomy" id="2762745"/>
    <lineage>
        <taxon>Bacteria</taxon>
        <taxon>Pseudomonadati</taxon>
        <taxon>Pseudomonadota</taxon>
        <taxon>Gammaproteobacteria</taxon>
        <taxon>Pseudomonadales</taxon>
        <taxon>Pseudomonadaceae</taxon>
        <taxon>Zestomonas</taxon>
    </lineage>
</organism>
<reference evidence="1 2" key="1">
    <citation type="submission" date="2020-08" db="EMBL/GenBank/DDBJ databases">
        <authorList>
            <person name="Criscuolo A."/>
        </authorList>
    </citation>
    <scope>NUCLEOTIDE SEQUENCE [LARGE SCALE GENOMIC DNA]</scope>
    <source>
        <strain evidence="1">CIP111764</strain>
    </source>
</reference>
<dbReference type="InterPro" id="IPR024487">
    <property type="entry name" value="CBP_BcsR"/>
</dbReference>
<keyword evidence="2" id="KW-1185">Reference proteome</keyword>
<protein>
    <recommendedName>
        <fullName evidence="3">Cellulose biosynthesis protein BcsR</fullName>
    </recommendedName>
</protein>
<name>A0A7U7ESU8_9GAMM</name>
<sequence>MAVHLPEAKPNAYNKSRDDIARLLLRYQMPAFQYVEIQKLQDVATAVAEWPLLQETLLPLVELLESRSLGQDE</sequence>
<comment type="caution">
    <text evidence="1">The sequence shown here is derived from an EMBL/GenBank/DDBJ whole genome shotgun (WGS) entry which is preliminary data.</text>
</comment>
<dbReference type="Pfam" id="PF10945">
    <property type="entry name" value="CBP_BcsR"/>
    <property type="match status" value="1"/>
</dbReference>
<dbReference type="RefSeq" id="WP_187672916.1">
    <property type="nucleotide sequence ID" value="NZ_CAJFCI010000076.1"/>
</dbReference>
<evidence type="ECO:0000313" key="2">
    <source>
        <dbReference type="Proteomes" id="UP000583387"/>
    </source>
</evidence>